<dbReference type="PROSITE" id="PS50106">
    <property type="entry name" value="PDZ"/>
    <property type="match status" value="4"/>
</dbReference>
<evidence type="ECO:0000256" key="1">
    <source>
        <dbReference type="ARBA" id="ARBA00022737"/>
    </source>
</evidence>
<dbReference type="InterPro" id="IPR036034">
    <property type="entry name" value="PDZ_sf"/>
</dbReference>
<dbReference type="Gene3D" id="2.30.42.10">
    <property type="match status" value="4"/>
</dbReference>
<accession>A0A7L3L8E8</accession>
<feature type="domain" description="PDZ" evidence="3">
    <location>
        <begin position="244"/>
        <end position="324"/>
    </location>
</feature>
<reference evidence="4 5" key="1">
    <citation type="submission" date="2019-09" db="EMBL/GenBank/DDBJ databases">
        <title>Bird 10,000 Genomes (B10K) Project - Family phase.</title>
        <authorList>
            <person name="Zhang G."/>
        </authorList>
    </citation>
    <scope>NUCLEOTIDE SEQUENCE [LARGE SCALE GENOMIC DNA]</scope>
    <source>
        <strain evidence="4">B10K-DU-029-46</strain>
    </source>
</reference>
<comment type="similarity">
    <text evidence="2">Belongs to the NHER family.</text>
</comment>
<evidence type="ECO:0000313" key="5">
    <source>
        <dbReference type="Proteomes" id="UP000582182"/>
    </source>
</evidence>
<gene>
    <name evidence="4" type="primary">Pdzk1</name>
    <name evidence="4" type="ORF">TURVEL_R07041</name>
</gene>
<feature type="non-terminal residue" evidence="4">
    <location>
        <position position="1"/>
    </location>
</feature>
<feature type="non-terminal residue" evidence="4">
    <location>
        <position position="468"/>
    </location>
</feature>
<dbReference type="EMBL" id="VZTY01009063">
    <property type="protein sequence ID" value="NXU50307.1"/>
    <property type="molecule type" value="Genomic_DNA"/>
</dbReference>
<protein>
    <submittedName>
        <fullName evidence="4">NHRF3 protein</fullName>
    </submittedName>
</protein>
<keyword evidence="1" id="KW-0677">Repeat</keyword>
<dbReference type="InterPro" id="IPR001478">
    <property type="entry name" value="PDZ"/>
</dbReference>
<comment type="caution">
    <text evidence="4">The sequence shown here is derived from an EMBL/GenBank/DDBJ whole genome shotgun (WGS) entry which is preliminary data.</text>
</comment>
<dbReference type="PANTHER" id="PTHR14191">
    <property type="entry name" value="PDZ DOMAIN CONTAINING PROTEIN"/>
    <property type="match status" value="1"/>
</dbReference>
<dbReference type="PANTHER" id="PTHR14191:SF6">
    <property type="entry name" value="NA(+)_H(+) EXCHANGE REGULATORY COFACTOR NHE-RF3-RELATED"/>
    <property type="match status" value="1"/>
</dbReference>
<keyword evidence="5" id="KW-1185">Reference proteome</keyword>
<feature type="domain" description="PDZ" evidence="3">
    <location>
        <begin position="369"/>
        <end position="450"/>
    </location>
</feature>
<dbReference type="Proteomes" id="UP000582182">
    <property type="component" value="Unassembled WGS sequence"/>
</dbReference>
<dbReference type="CDD" id="cd06768">
    <property type="entry name" value="PDZ_NHERF-like"/>
    <property type="match status" value="4"/>
</dbReference>
<dbReference type="OrthoDB" id="10009200at2759"/>
<evidence type="ECO:0000313" key="4">
    <source>
        <dbReference type="EMBL" id="NXU50307.1"/>
    </source>
</evidence>
<dbReference type="InterPro" id="IPR051067">
    <property type="entry name" value="NHER"/>
</dbReference>
<proteinExistence type="inferred from homology"/>
<dbReference type="Pfam" id="PF00595">
    <property type="entry name" value="PDZ"/>
    <property type="match status" value="4"/>
</dbReference>
<organism evidence="4 5">
    <name type="scientific">Turnix velox</name>
    <name type="common">Little buttonquail</name>
    <dbReference type="NCBI Taxonomy" id="2529409"/>
    <lineage>
        <taxon>Eukaryota</taxon>
        <taxon>Metazoa</taxon>
        <taxon>Chordata</taxon>
        <taxon>Craniata</taxon>
        <taxon>Vertebrata</taxon>
        <taxon>Euteleostomi</taxon>
        <taxon>Archelosauria</taxon>
        <taxon>Archosauria</taxon>
        <taxon>Dinosauria</taxon>
        <taxon>Saurischia</taxon>
        <taxon>Theropoda</taxon>
        <taxon>Coelurosauria</taxon>
        <taxon>Aves</taxon>
        <taxon>Neognathae</taxon>
        <taxon>Neoaves</taxon>
        <taxon>Charadriiformes</taxon>
        <taxon>Turnicidae</taxon>
        <taxon>Turnix</taxon>
    </lineage>
</organism>
<name>A0A7L3L8E8_9CHAR</name>
<feature type="domain" description="PDZ" evidence="3">
    <location>
        <begin position="136"/>
        <end position="216"/>
    </location>
</feature>
<evidence type="ECO:0000259" key="3">
    <source>
        <dbReference type="PROSITE" id="PS50106"/>
    </source>
</evidence>
<sequence length="468" mass="51849">MTSVLQLRECTVTKKPQKSYGFYLRIEKDTPGHLIRNVEKNSPAEKAGLKDGDRVLRVNGVFVDKEDHAQVVEIVRNSGNSVVLLVLDGASYQKAEKEGVNLEELSQKVSTGEQQEQRPQLPTANGAITAVPQPRLCYLVKEEKGYGFSLKTIEGHKGLFIVELSSDGAAAKAGVQNNDRLIEINGKNVESDTHEEVVEKVKKSENHVMFLLSNEETDHYYRSQKMVLSKETANLRLLPLKPRLIEIHKGNNGYGFYLRMEKNSGDHIIKDVDSGSPAANAGLKENDILVAVNGEQVDGLDHERVVEKIKQSEEKTTLVVVDKETDAMYKLAQISPFSYYYKAQDPAPAATDERGALHTEQTVNHKPRLCKMVKGPSGFGFSLNMIKNKPGLFISEVVQNHGPADTAGVQNNDFLVEVNGVNVTDESYEKVVARIKDTGDRLTLLVCSKDAYKHYQGQNIPITASMAD</sequence>
<dbReference type="GO" id="GO:0072659">
    <property type="term" value="P:protein localization to plasma membrane"/>
    <property type="evidence" value="ECO:0007669"/>
    <property type="project" value="TreeGrafter"/>
</dbReference>
<dbReference type="GO" id="GO:0016324">
    <property type="term" value="C:apical plasma membrane"/>
    <property type="evidence" value="ECO:0007669"/>
    <property type="project" value="TreeGrafter"/>
</dbReference>
<evidence type="ECO:0000256" key="2">
    <source>
        <dbReference type="ARBA" id="ARBA00038110"/>
    </source>
</evidence>
<dbReference type="SUPFAM" id="SSF50156">
    <property type="entry name" value="PDZ domain-like"/>
    <property type="match status" value="4"/>
</dbReference>
<dbReference type="SMART" id="SM00228">
    <property type="entry name" value="PDZ"/>
    <property type="match status" value="4"/>
</dbReference>
<dbReference type="AlphaFoldDB" id="A0A7L3L8E8"/>
<feature type="domain" description="PDZ" evidence="3">
    <location>
        <begin position="9"/>
        <end position="90"/>
    </location>
</feature>
<dbReference type="GO" id="GO:0043495">
    <property type="term" value="F:protein-membrane adaptor activity"/>
    <property type="evidence" value="ECO:0007669"/>
    <property type="project" value="TreeGrafter"/>
</dbReference>